<name>A0ABD6S2R7_CLOSG</name>
<organism evidence="2 3">
    <name type="scientific">Clostridium sporogenes</name>
    <dbReference type="NCBI Taxonomy" id="1509"/>
    <lineage>
        <taxon>Bacteria</taxon>
        <taxon>Bacillati</taxon>
        <taxon>Bacillota</taxon>
        <taxon>Clostridia</taxon>
        <taxon>Eubacteriales</taxon>
        <taxon>Clostridiaceae</taxon>
        <taxon>Clostridium</taxon>
    </lineage>
</organism>
<comment type="caution">
    <text evidence="2">The sequence shown here is derived from an EMBL/GenBank/DDBJ whole genome shotgun (WGS) entry which is preliminary data.</text>
</comment>
<proteinExistence type="predicted"/>
<evidence type="ECO:0000313" key="3">
    <source>
        <dbReference type="Proteomes" id="UP000193911"/>
    </source>
</evidence>
<dbReference type="Proteomes" id="UP000193911">
    <property type="component" value="Unassembled WGS sequence"/>
</dbReference>
<accession>A0ABD6S2R7</accession>
<keyword evidence="1" id="KW-0175">Coiled coil</keyword>
<evidence type="ECO:0000256" key="1">
    <source>
        <dbReference type="SAM" id="Coils"/>
    </source>
</evidence>
<dbReference type="EMBL" id="MWJJ01000002">
    <property type="protein sequence ID" value="OSB17318.1"/>
    <property type="molecule type" value="Genomic_DNA"/>
</dbReference>
<protein>
    <submittedName>
        <fullName evidence="2">Uncharacterized protein</fullName>
    </submittedName>
</protein>
<evidence type="ECO:0000313" key="2">
    <source>
        <dbReference type="EMBL" id="OSB17318.1"/>
    </source>
</evidence>
<sequence length="116" mass="13740">MIRITDEKYQVMSIHFMPFDPEYGLEKTKEELEANGGIFVTEIPNPERIEGKYPTLYWNPKTKKLFYEYEDNVEGEEDIPKIEETQDERIEKLEKENKELENQLLLAENKNLGGIL</sequence>
<feature type="coiled-coil region" evidence="1">
    <location>
        <begin position="83"/>
        <end position="110"/>
    </location>
</feature>
<gene>
    <name evidence="2" type="ORF">B2H94_10850</name>
</gene>
<dbReference type="AlphaFoldDB" id="A0ABD6S2R7"/>
<reference evidence="2 3" key="1">
    <citation type="submission" date="2017-02" db="EMBL/GenBank/DDBJ databases">
        <title>Differentiating clades of botulinum-neurotoxin-producing Clostridia with a simple, multiplex PCR assay.</title>
        <authorList>
            <person name="Williamson C.H.D."/>
            <person name="Vazquez A."/>
            <person name="Hill K."/>
            <person name="Smith T.J."/>
            <person name="Nottingham R."/>
            <person name="Stone N.E."/>
            <person name="Sobek C.J."/>
            <person name="Cocking J.H."/>
            <person name="Fernandez R.A."/>
            <person name="Caballero P.A."/>
            <person name="Leiser O.P."/>
            <person name="Keim P."/>
            <person name="Sahl J.W."/>
        </authorList>
    </citation>
    <scope>NUCLEOTIDE SEQUENCE [LARGE SCALE GENOMIC DNA]</scope>
    <source>
        <strain evidence="2 3">CLS_DGF_0088_06</strain>
    </source>
</reference>